<dbReference type="AlphaFoldDB" id="A0A2G2VE32"/>
<dbReference type="STRING" id="33114.A0A2G2VE32"/>
<dbReference type="EMBL" id="MLFT02000012">
    <property type="protein sequence ID" value="PHT31233.1"/>
    <property type="molecule type" value="Genomic_DNA"/>
</dbReference>
<evidence type="ECO:0000313" key="2">
    <source>
        <dbReference type="Proteomes" id="UP000224567"/>
    </source>
</evidence>
<accession>A0A2G2VE32</accession>
<evidence type="ECO:0000313" key="1">
    <source>
        <dbReference type="EMBL" id="PHT31233.1"/>
    </source>
</evidence>
<organism evidence="1 2">
    <name type="scientific">Capsicum baccatum</name>
    <name type="common">Peruvian pepper</name>
    <dbReference type="NCBI Taxonomy" id="33114"/>
    <lineage>
        <taxon>Eukaryota</taxon>
        <taxon>Viridiplantae</taxon>
        <taxon>Streptophyta</taxon>
        <taxon>Embryophyta</taxon>
        <taxon>Tracheophyta</taxon>
        <taxon>Spermatophyta</taxon>
        <taxon>Magnoliopsida</taxon>
        <taxon>eudicotyledons</taxon>
        <taxon>Gunneridae</taxon>
        <taxon>Pentapetalae</taxon>
        <taxon>asterids</taxon>
        <taxon>lamiids</taxon>
        <taxon>Solanales</taxon>
        <taxon>Solanaceae</taxon>
        <taxon>Solanoideae</taxon>
        <taxon>Capsiceae</taxon>
        <taxon>Capsicum</taxon>
    </lineage>
</organism>
<reference evidence="1 2" key="1">
    <citation type="journal article" date="2017" name="Genome Biol.">
        <title>New reference genome sequences of hot pepper reveal the massive evolution of plant disease-resistance genes by retroduplication.</title>
        <authorList>
            <person name="Kim S."/>
            <person name="Park J."/>
            <person name="Yeom S.I."/>
            <person name="Kim Y.M."/>
            <person name="Seo E."/>
            <person name="Kim K.T."/>
            <person name="Kim M.S."/>
            <person name="Lee J.M."/>
            <person name="Cheong K."/>
            <person name="Shin H.S."/>
            <person name="Kim S.B."/>
            <person name="Han K."/>
            <person name="Lee J."/>
            <person name="Park M."/>
            <person name="Lee H.A."/>
            <person name="Lee H.Y."/>
            <person name="Lee Y."/>
            <person name="Oh S."/>
            <person name="Lee J.H."/>
            <person name="Choi E."/>
            <person name="Choi E."/>
            <person name="Lee S.E."/>
            <person name="Jeon J."/>
            <person name="Kim H."/>
            <person name="Choi G."/>
            <person name="Song H."/>
            <person name="Lee J."/>
            <person name="Lee S.C."/>
            <person name="Kwon J.K."/>
            <person name="Lee H.Y."/>
            <person name="Koo N."/>
            <person name="Hong Y."/>
            <person name="Kim R.W."/>
            <person name="Kang W.H."/>
            <person name="Huh J.H."/>
            <person name="Kang B.C."/>
            <person name="Yang T.J."/>
            <person name="Lee Y.H."/>
            <person name="Bennetzen J.L."/>
            <person name="Choi D."/>
        </authorList>
    </citation>
    <scope>NUCLEOTIDE SEQUENCE [LARGE SCALE GENOMIC DNA]</scope>
    <source>
        <strain evidence="2">cv. PBC81</strain>
    </source>
</reference>
<comment type="caution">
    <text evidence="1">The sequence shown here is derived from an EMBL/GenBank/DDBJ whole genome shotgun (WGS) entry which is preliminary data.</text>
</comment>
<protein>
    <submittedName>
        <fullName evidence="1">ATP-dependent 6-phosphofructokinase 5, chloroplastic</fullName>
    </submittedName>
</protein>
<gene>
    <name evidence="1" type="ORF">CQW23_27570</name>
</gene>
<dbReference type="GO" id="GO:0016301">
    <property type="term" value="F:kinase activity"/>
    <property type="evidence" value="ECO:0007669"/>
    <property type="project" value="UniProtKB-KW"/>
</dbReference>
<reference evidence="2" key="2">
    <citation type="journal article" date="2017" name="J. Anim. Genet.">
        <title>Multiple reference genome sequences of hot pepper reveal the massive evolution of plant disease resistance genes by retroduplication.</title>
        <authorList>
            <person name="Kim S."/>
            <person name="Park J."/>
            <person name="Yeom S.-I."/>
            <person name="Kim Y.-M."/>
            <person name="Seo E."/>
            <person name="Kim K.-T."/>
            <person name="Kim M.-S."/>
            <person name="Lee J.M."/>
            <person name="Cheong K."/>
            <person name="Shin H.-S."/>
            <person name="Kim S.-B."/>
            <person name="Han K."/>
            <person name="Lee J."/>
            <person name="Park M."/>
            <person name="Lee H.-A."/>
            <person name="Lee H.-Y."/>
            <person name="Lee Y."/>
            <person name="Oh S."/>
            <person name="Lee J.H."/>
            <person name="Choi E."/>
            <person name="Choi E."/>
            <person name="Lee S.E."/>
            <person name="Jeon J."/>
            <person name="Kim H."/>
            <person name="Choi G."/>
            <person name="Song H."/>
            <person name="Lee J."/>
            <person name="Lee S.-C."/>
            <person name="Kwon J.-K."/>
            <person name="Lee H.-Y."/>
            <person name="Koo N."/>
            <person name="Hong Y."/>
            <person name="Kim R.W."/>
            <person name="Kang W.-H."/>
            <person name="Huh J.H."/>
            <person name="Kang B.-C."/>
            <person name="Yang T.-J."/>
            <person name="Lee Y.-H."/>
            <person name="Bennetzen J.L."/>
            <person name="Choi D."/>
        </authorList>
    </citation>
    <scope>NUCLEOTIDE SEQUENCE [LARGE SCALE GENOMIC DNA]</scope>
    <source>
        <strain evidence="2">cv. PBC81</strain>
    </source>
</reference>
<name>A0A2G2VE32_CAPBA</name>
<dbReference type="OrthoDB" id="1743887at2759"/>
<dbReference type="Proteomes" id="UP000224567">
    <property type="component" value="Unassembled WGS sequence"/>
</dbReference>
<proteinExistence type="predicted"/>
<sequence length="132" mass="15361">MRMRVVAQAKSAVVVSNNIDFSDPEWKVKYQREFEARFNIPHITDVFPDAVSYPSTFCLKMSSVKLTELPLVTCRKMRMRVVAKVSKEIDFSDSEWKVKYQREIEACFNIPHITDVSPDVVSYPSTFCLKMR</sequence>
<keyword evidence="2" id="KW-1185">Reference proteome</keyword>